<feature type="active site" description="Schiff-base intermediate with substrate; via topaquinone" evidence="9">
    <location>
        <position position="172"/>
    </location>
</feature>
<dbReference type="AlphaFoldDB" id="A0A835YLB6"/>
<organism evidence="13 14">
    <name type="scientific">Tribonema minus</name>
    <dbReference type="NCBI Taxonomy" id="303371"/>
    <lineage>
        <taxon>Eukaryota</taxon>
        <taxon>Sar</taxon>
        <taxon>Stramenopiles</taxon>
        <taxon>Ochrophyta</taxon>
        <taxon>PX clade</taxon>
        <taxon>Xanthophyceae</taxon>
        <taxon>Tribonematales</taxon>
        <taxon>Tribonemataceae</taxon>
        <taxon>Tribonema</taxon>
    </lineage>
</organism>
<comment type="caution">
    <text evidence="13">The sequence shown here is derived from an EMBL/GenBank/DDBJ whole genome shotgun (WGS) entry which is preliminary data.</text>
</comment>
<dbReference type="Gene3D" id="2.70.98.20">
    <property type="entry name" value="Copper amine oxidase, catalytic domain"/>
    <property type="match status" value="1"/>
</dbReference>
<evidence type="ECO:0000256" key="3">
    <source>
        <dbReference type="ARBA" id="ARBA00011738"/>
    </source>
</evidence>
<gene>
    <name evidence="13" type="ORF">JKP88DRAFT_270699</name>
</gene>
<reference evidence="13" key="1">
    <citation type="submission" date="2021-02" db="EMBL/GenBank/DDBJ databases">
        <title>First Annotated Genome of the Yellow-green Alga Tribonema minus.</title>
        <authorList>
            <person name="Mahan K.M."/>
        </authorList>
    </citation>
    <scope>NUCLEOTIDE SEQUENCE</scope>
    <source>
        <strain evidence="13">UTEX B ZZ1240</strain>
    </source>
</reference>
<evidence type="ECO:0000256" key="1">
    <source>
        <dbReference type="ARBA" id="ARBA00001935"/>
    </source>
</evidence>
<evidence type="ECO:0000313" key="14">
    <source>
        <dbReference type="Proteomes" id="UP000664859"/>
    </source>
</evidence>
<dbReference type="SUPFAM" id="SSF49998">
    <property type="entry name" value="Amine oxidase catalytic domain"/>
    <property type="match status" value="1"/>
</dbReference>
<dbReference type="EMBL" id="JAFCMP010000524">
    <property type="protein sequence ID" value="KAG5177601.1"/>
    <property type="molecule type" value="Genomic_DNA"/>
</dbReference>
<dbReference type="GO" id="GO:0009308">
    <property type="term" value="P:amine metabolic process"/>
    <property type="evidence" value="ECO:0007669"/>
    <property type="project" value="UniProtKB-UniRule"/>
</dbReference>
<dbReference type="GO" id="GO:0008131">
    <property type="term" value="F:primary methylamine oxidase activity"/>
    <property type="evidence" value="ECO:0007669"/>
    <property type="project" value="InterPro"/>
</dbReference>
<evidence type="ECO:0000313" key="13">
    <source>
        <dbReference type="EMBL" id="KAG5177601.1"/>
    </source>
</evidence>
<sequence>MRPPLKTIHITQPEGPTFEVNGFQVKWQNWQFRVGFNPREGCVLHCVSSKDPMKGGLVRPIAYRLSFCEMVVPYGDPKSPHYMKNAFDAGEDGLGKNAHSLVNGCDCKGFIHYFDAHIGDFFGGSETIEKAICLHEEDAGLGWKHVDWRTGHTELRRRRRLVVSFMCTVANYEYGFSYHLYQDGTIEFDVKLTGVLSTGALAPGEPHKYGTKIRQDLYAPLHQHFFVCRLDMCVDGLRTTVVEVDSHTETAGPHNPYNNAFYAQETVLETELKAIRDVNTATARVWKVKSRNTRNRADALTAYKLVPTSGVKPMARDDAKFLIRGGFLKHQLWVTPYTVGQWYPGGGFPNQAPAADGLEKWTKADRPLANEDIVVWHCFGVHHIPRLEDWPVMPVEHAGFAIHPAGFFDMSPVMALAPEIAYGIRQCRDFADVYHYMRQGSKLANAVGQRCEHVAAVNLQCGEIPQRANGYGEIDELTFMNLQLGERL</sequence>
<evidence type="ECO:0000256" key="11">
    <source>
        <dbReference type="RuleBase" id="RU000672"/>
    </source>
</evidence>
<comment type="cofactor">
    <cofactor evidence="11">
        <name>Cu cation</name>
        <dbReference type="ChEBI" id="CHEBI:23378"/>
    </cofactor>
    <text evidence="11">Contains 1 topaquinone per subunit.</text>
</comment>
<keyword evidence="4 11" id="KW-0479">Metal-binding</keyword>
<accession>A0A835YLB6</accession>
<keyword evidence="5 9" id="KW-0801">TPQ</keyword>
<dbReference type="OrthoDB" id="5379943at2759"/>
<evidence type="ECO:0000256" key="10">
    <source>
        <dbReference type="PIRSR" id="PIRSR600269-51"/>
    </source>
</evidence>
<dbReference type="InterPro" id="IPR000269">
    <property type="entry name" value="Cu_amine_oxidase"/>
</dbReference>
<dbReference type="Proteomes" id="UP000664859">
    <property type="component" value="Unassembled WGS sequence"/>
</dbReference>
<comment type="subunit">
    <text evidence="3">Homodimer.</text>
</comment>
<dbReference type="PANTHER" id="PTHR10638:SF41">
    <property type="entry name" value="AMINE OXIDASE"/>
    <property type="match status" value="1"/>
</dbReference>
<evidence type="ECO:0000256" key="2">
    <source>
        <dbReference type="ARBA" id="ARBA00007983"/>
    </source>
</evidence>
<comment type="PTM">
    <text evidence="10 11">Topaquinone (TPQ) is generated by copper-dependent autoxidation of a specific tyrosyl residue.</text>
</comment>
<feature type="domain" description="Copper amine oxidase catalytic" evidence="12">
    <location>
        <begin position="8"/>
        <end position="413"/>
    </location>
</feature>
<dbReference type="InterPro" id="IPR049948">
    <property type="entry name" value="Cu_Am_ox_TPQ-bd"/>
</dbReference>
<feature type="active site" description="Proton acceptor" evidence="9">
    <location>
        <position position="88"/>
    </location>
</feature>
<comment type="cofactor">
    <cofactor evidence="1">
        <name>Cu cation</name>
        <dbReference type="ChEBI" id="CHEBI:23378"/>
    </cofactor>
</comment>
<comment type="similarity">
    <text evidence="2 11">Belongs to the copper/topaquinone oxidase family.</text>
</comment>
<evidence type="ECO:0000256" key="6">
    <source>
        <dbReference type="ARBA" id="ARBA00023002"/>
    </source>
</evidence>
<evidence type="ECO:0000256" key="4">
    <source>
        <dbReference type="ARBA" id="ARBA00022723"/>
    </source>
</evidence>
<feature type="modified residue" description="2',4',5'-topaquinone" evidence="10">
    <location>
        <position position="172"/>
    </location>
</feature>
<evidence type="ECO:0000256" key="8">
    <source>
        <dbReference type="ARBA" id="ARBA00023157"/>
    </source>
</evidence>
<dbReference type="GO" id="GO:0048038">
    <property type="term" value="F:quinone binding"/>
    <property type="evidence" value="ECO:0007669"/>
    <property type="project" value="InterPro"/>
</dbReference>
<keyword evidence="14" id="KW-1185">Reference proteome</keyword>
<proteinExistence type="inferred from homology"/>
<evidence type="ECO:0000259" key="12">
    <source>
        <dbReference type="Pfam" id="PF01179"/>
    </source>
</evidence>
<dbReference type="GO" id="GO:0005507">
    <property type="term" value="F:copper ion binding"/>
    <property type="evidence" value="ECO:0007669"/>
    <property type="project" value="InterPro"/>
</dbReference>
<protein>
    <recommendedName>
        <fullName evidence="11">Amine oxidase</fullName>
        <ecNumber evidence="11">1.4.3.-</ecNumber>
    </recommendedName>
</protein>
<dbReference type="PROSITE" id="PS01164">
    <property type="entry name" value="COPPER_AMINE_OXID_1"/>
    <property type="match status" value="1"/>
</dbReference>
<evidence type="ECO:0000256" key="9">
    <source>
        <dbReference type="PIRSR" id="PIRSR600269-50"/>
    </source>
</evidence>
<dbReference type="EC" id="1.4.3.-" evidence="11"/>
<keyword evidence="6 11" id="KW-0560">Oxidoreductase</keyword>
<dbReference type="FunFam" id="2.70.98.20:FF:000001">
    <property type="entry name" value="Amine oxidase"/>
    <property type="match status" value="1"/>
</dbReference>
<dbReference type="InterPro" id="IPR015798">
    <property type="entry name" value="Cu_amine_oxidase_C"/>
</dbReference>
<keyword evidence="8" id="KW-1015">Disulfide bond</keyword>
<keyword evidence="7 11" id="KW-0186">Copper</keyword>
<evidence type="ECO:0000256" key="7">
    <source>
        <dbReference type="ARBA" id="ARBA00023008"/>
    </source>
</evidence>
<dbReference type="Pfam" id="PF01179">
    <property type="entry name" value="Cu_amine_oxid"/>
    <property type="match status" value="1"/>
</dbReference>
<dbReference type="PANTHER" id="PTHR10638">
    <property type="entry name" value="COPPER AMINE OXIDASE"/>
    <property type="match status" value="1"/>
</dbReference>
<evidence type="ECO:0000256" key="5">
    <source>
        <dbReference type="ARBA" id="ARBA00022772"/>
    </source>
</evidence>
<name>A0A835YLB6_9STRA</name>
<dbReference type="InterPro" id="IPR036460">
    <property type="entry name" value="Cu_amine_oxidase_C_sf"/>
</dbReference>